<dbReference type="InterPro" id="IPR045619">
    <property type="entry name" value="DUF6443"/>
</dbReference>
<dbReference type="Proteomes" id="UP000076715">
    <property type="component" value="Unassembled WGS sequence"/>
</dbReference>
<feature type="region of interest" description="Disordered" evidence="1">
    <location>
        <begin position="1720"/>
        <end position="1763"/>
    </location>
</feature>
<evidence type="ECO:0000313" key="5">
    <source>
        <dbReference type="Proteomes" id="UP000076715"/>
    </source>
</evidence>
<name>A0A165SBG2_9FLAO</name>
<feature type="domain" description="DUF6443" evidence="3">
    <location>
        <begin position="785"/>
        <end position="931"/>
    </location>
</feature>
<keyword evidence="5" id="KW-1185">Reference proteome</keyword>
<keyword evidence="2" id="KW-1133">Transmembrane helix</keyword>
<feature type="compositionally biased region" description="Acidic residues" evidence="1">
    <location>
        <begin position="1744"/>
        <end position="1757"/>
    </location>
</feature>
<evidence type="ECO:0000256" key="2">
    <source>
        <dbReference type="SAM" id="Phobius"/>
    </source>
</evidence>
<feature type="region of interest" description="Disordered" evidence="1">
    <location>
        <begin position="197"/>
        <end position="217"/>
    </location>
</feature>
<dbReference type="STRING" id="1642818.AWE51_18360"/>
<dbReference type="NCBIfam" id="TIGR03696">
    <property type="entry name" value="Rhs_assc_core"/>
    <property type="match status" value="1"/>
</dbReference>
<dbReference type="PANTHER" id="PTHR32305">
    <property type="match status" value="1"/>
</dbReference>
<evidence type="ECO:0000256" key="1">
    <source>
        <dbReference type="SAM" id="MobiDB-lite"/>
    </source>
</evidence>
<dbReference type="InterPro" id="IPR018247">
    <property type="entry name" value="EF_Hand_1_Ca_BS"/>
</dbReference>
<sequence length="1956" mass="218342">MKARTMKNKIQNYIVLIIIMMSTASAFSQFGGGEDGGGGDNCNIYSYRDADRDGYGVFSQKICDTDVPDGYSTRYGDRDDNNALITDLPPKYFYFDKDKDSYGNPNNKVYASRRPNGYVTNNSDYDDNNKLITNIAPRNFYRDYDKDGFGNPSNKVYRSAKPSGYVTDARDCNDSDKTVNPNTVWYLDNDNDNYARSTKKQCTSPGSKYKRSVAGSGDCNDSDATLNPLTVWYYDNDGDGFGNEGDLSTVRQQCGQPSSKYVRKKGDINDNNEYITNITPKNFYRDADKDTYGNPSIKFYRSFAPSDGHTYVTNGSDYDDSTGHITNIAPKNFYRDADKDTYGNPSIKYYRSKAPSDGYIYVTNGSDRDDGNKWITNIAPKNFYRDADKDTYGNPSIKYYRSAAPSDGYVYVTNGSDCNDGDKTVNPNTVWYLDNDNDNYARSTKKQCTSPGSKYKRSVAGSGDCNDSDATLNPLTVWYYDNDGDGFGNEGDLSTVRQQCGQPSSKYVRKKGDINDNNEYITNVPPKNFYRDADKDTYGNPSIKFYRSFPPADTHSYVTNGSDHDDSNEFITNIAPKNFYRDGDGDTFGNPDIKFYRSAAPSDTYSYVTNGSDYNDSNEFITNIAPKNFYRDGDKDTFGNPNIKFYRSAAPSDAYSYVTNGNDCNDADASLTPNTVWYKDGDGDTFGDKNSTKKQCTKPTGYVRNDDDYNDSTENIINIAPQTFYLDTDGDGFGDPNQSVFYSVQPTGYVTNANDNCPDVFGEHNGCADIPYDGVTISNENYVFTRAYQEEMDAATAINFNKDVIESITYFDGLGRPKQQVGIKASPQAKDIVTHITYDQYGRQAQQYLPFERPTGTSTPLGSYASVNVVTDINSYYNNVYGADFTVAPDHQNFNAYSESIFEASPLNRVQEQGAPGSVWKANKDVDTDHTIKFDWDTNTLEEVIKFRVQFTGSDTESPTLVKQDFYPVGELQVTITKDENWTVADGNNHTTREYTDKRGRVVLKRTYNTISNTSGGSAAAGGGEAHDTYYVYDDYGNLTYVIPPKVTTTDDVSATELSELCYQYKYDYRNRLVEKKIPGKGWEYIVYNTLDQPILTQDALLKQESQWLFTKYDALGRAAYTGKITITGKTRTQLQAEATGYSDDVWVDKTTTGIRYDDGGYPKVTTGETLTINYYDDYEFLGTTPIQELANPGTVSGEAITNRNRSLPTGSKVKVLGEDKWITTVTYYDNKARPIYVASNNEYLNTTDSVESELDFVGKVLKTTATHTKGSNAAIVTVDTFTYDHMGRAKKQTQQINNQDTEVIAENTYDALGQLISKKVGGSVTSSGVEGSSLQTIDYTYNVRGWMTGINDVENLGNDLFSFGIHYNTTTEGLYAKALYNGNISETLWKTANDNVKRAYGYRYDDLNRFVAATDNDNKYVVSSITYDKMGNILSLARNGFQNSSNFGNMDVLAYKYDTGNKLLSVTDTGNKTYGFKDGTNTNDDYDYDTNGNMIKDQNKGITSITYNHLNLPETVSISNSEGTGTISYIYDATGAKLKKTAPSGGSLTTTEYAGNYVYKNGNLEFFNTSEGYVEKEADGYKYTYQYKDHLGNIRLSYKDADGNGSITTNEIVQEKNYYPFGLQHKGYNNVVSPNANSTAQKFKFNGIEHEEVLGLDLYEMPLRQYDPAIARWTSIDPVTHHSMSTYTAFDNNPVYWADPSGANSEDLVNEIINKSSGYDSSTWKSNNDGTFSASKGRSAGTESDESENENNDPQDDITVNSNGVVTNVVKNGKPNRFFDENGNELSFHDSNGVDKPFITGTYRKGDRVFYSISTQQVNQEIIDSGLIMQRYLSGMNGSGAVFWAWSWISAAGKGHGDFDFAEGYLINLSEEKIHSKNDLLSRSRASWVDGTAFFRFGNTNNIYNLYDAGNYMWGRAMGMSGFSYGEIRFGSKANEFGFDSEADQSAIKKGFFGN</sequence>
<dbReference type="Gene3D" id="2.180.10.10">
    <property type="entry name" value="RHS repeat-associated core"/>
    <property type="match status" value="1"/>
</dbReference>
<dbReference type="Pfam" id="PF20041">
    <property type="entry name" value="DUF6443"/>
    <property type="match status" value="1"/>
</dbReference>
<feature type="region of interest" description="Disordered" evidence="1">
    <location>
        <begin position="105"/>
        <end position="125"/>
    </location>
</feature>
<organism evidence="4 5">
    <name type="scientific">Aquimarina aggregata</name>
    <dbReference type="NCBI Taxonomy" id="1642818"/>
    <lineage>
        <taxon>Bacteria</taxon>
        <taxon>Pseudomonadati</taxon>
        <taxon>Bacteroidota</taxon>
        <taxon>Flavobacteriia</taxon>
        <taxon>Flavobacteriales</taxon>
        <taxon>Flavobacteriaceae</taxon>
        <taxon>Aquimarina</taxon>
    </lineage>
</organism>
<gene>
    <name evidence="4" type="ORF">AWE51_18360</name>
</gene>
<feature type="compositionally biased region" description="Polar residues" evidence="1">
    <location>
        <begin position="1720"/>
        <end position="1737"/>
    </location>
</feature>
<dbReference type="PROSITE" id="PS00018">
    <property type="entry name" value="EF_HAND_1"/>
    <property type="match status" value="1"/>
</dbReference>
<dbReference type="InterPro" id="IPR022385">
    <property type="entry name" value="Rhs_assc_core"/>
</dbReference>
<keyword evidence="2" id="KW-0812">Transmembrane</keyword>
<dbReference type="PANTHER" id="PTHR32305:SF15">
    <property type="entry name" value="PROTEIN RHSA-RELATED"/>
    <property type="match status" value="1"/>
</dbReference>
<keyword evidence="2" id="KW-0472">Membrane</keyword>
<feature type="compositionally biased region" description="Polar residues" evidence="1">
    <location>
        <begin position="197"/>
        <end position="206"/>
    </location>
</feature>
<accession>A0A165SBG2</accession>
<dbReference type="InterPro" id="IPR050708">
    <property type="entry name" value="T6SS_VgrG/RHS"/>
</dbReference>
<reference evidence="4 5" key="1">
    <citation type="submission" date="2016-01" db="EMBL/GenBank/DDBJ databases">
        <title>The draft genome sequence of Aquimarina sp. RZW4-3-2.</title>
        <authorList>
            <person name="Wang Y."/>
        </authorList>
    </citation>
    <scope>NUCLEOTIDE SEQUENCE [LARGE SCALE GENOMIC DNA]</scope>
    <source>
        <strain evidence="4 5">RZW4-3-2</strain>
    </source>
</reference>
<comment type="caution">
    <text evidence="4">The sequence shown here is derived from an EMBL/GenBank/DDBJ whole genome shotgun (WGS) entry which is preliminary data.</text>
</comment>
<protein>
    <recommendedName>
        <fullName evidence="3">DUF6443 domain-containing protein</fullName>
    </recommendedName>
</protein>
<proteinExistence type="predicted"/>
<evidence type="ECO:0000313" key="4">
    <source>
        <dbReference type="EMBL" id="KZS38009.1"/>
    </source>
</evidence>
<evidence type="ECO:0000259" key="3">
    <source>
        <dbReference type="Pfam" id="PF20041"/>
    </source>
</evidence>
<feature type="transmembrane region" description="Helical" evidence="2">
    <location>
        <begin position="12"/>
        <end position="32"/>
    </location>
</feature>
<dbReference type="EMBL" id="LQRT01000060">
    <property type="protein sequence ID" value="KZS38009.1"/>
    <property type="molecule type" value="Genomic_DNA"/>
</dbReference>